<evidence type="ECO:0000313" key="2">
    <source>
        <dbReference type="WBParaSite" id="MBELARI_LOCUS13652"/>
    </source>
</evidence>
<evidence type="ECO:0000313" key="1">
    <source>
        <dbReference type="Proteomes" id="UP000887575"/>
    </source>
</evidence>
<sequence length="202" mass="22740">MLLQAPPFNDANPAYPMDFCVEYHDLVVFADFTHRLATIAGFKQMTIPPAEATSDSSFEDGDISSEEFDDHKSENHIIINHELKMQFHLDPARPKIKFIEGLPMDYTFHNGVFEYPAIGQRFLAVNPQRCNRAKRVVIVVANLTLQVAMPNGGGGGPVRRARGRPPAQLQQYVDVSEQGNDGEMLFCFDLYGSSFRLFNKTK</sequence>
<dbReference type="WBParaSite" id="MBELARI_LOCUS13652">
    <property type="protein sequence ID" value="MBELARI_LOCUS13652"/>
    <property type="gene ID" value="MBELARI_LOCUS13652"/>
</dbReference>
<organism evidence="1 2">
    <name type="scientific">Mesorhabditis belari</name>
    <dbReference type="NCBI Taxonomy" id="2138241"/>
    <lineage>
        <taxon>Eukaryota</taxon>
        <taxon>Metazoa</taxon>
        <taxon>Ecdysozoa</taxon>
        <taxon>Nematoda</taxon>
        <taxon>Chromadorea</taxon>
        <taxon>Rhabditida</taxon>
        <taxon>Rhabditina</taxon>
        <taxon>Rhabditomorpha</taxon>
        <taxon>Rhabditoidea</taxon>
        <taxon>Rhabditidae</taxon>
        <taxon>Mesorhabditinae</taxon>
        <taxon>Mesorhabditis</taxon>
    </lineage>
</organism>
<reference evidence="2" key="1">
    <citation type="submission" date="2024-02" db="UniProtKB">
        <authorList>
            <consortium name="WormBaseParasite"/>
        </authorList>
    </citation>
    <scope>IDENTIFICATION</scope>
</reference>
<dbReference type="Proteomes" id="UP000887575">
    <property type="component" value="Unassembled WGS sequence"/>
</dbReference>
<keyword evidence="1" id="KW-1185">Reference proteome</keyword>
<proteinExistence type="predicted"/>
<protein>
    <submittedName>
        <fullName evidence="2">Uncharacterized protein</fullName>
    </submittedName>
</protein>
<name>A0AAF3EI12_9BILA</name>
<dbReference type="AlphaFoldDB" id="A0AAF3EI12"/>
<accession>A0AAF3EI12</accession>